<dbReference type="PANTHER" id="PTHR43568:SF1">
    <property type="entry name" value="P PROTEIN"/>
    <property type="match status" value="1"/>
</dbReference>
<evidence type="ECO:0000259" key="9">
    <source>
        <dbReference type="Pfam" id="PF03600"/>
    </source>
</evidence>
<feature type="transmembrane region" description="Helical" evidence="8">
    <location>
        <begin position="49"/>
        <end position="67"/>
    </location>
</feature>
<dbReference type="Pfam" id="PF03600">
    <property type="entry name" value="CitMHS"/>
    <property type="match status" value="1"/>
</dbReference>
<feature type="transmembrane region" description="Helical" evidence="8">
    <location>
        <begin position="226"/>
        <end position="254"/>
    </location>
</feature>
<evidence type="ECO:0000313" key="10">
    <source>
        <dbReference type="EMBL" id="PIW37150.1"/>
    </source>
</evidence>
<evidence type="ECO:0000256" key="5">
    <source>
        <dbReference type="ARBA" id="ARBA00022692"/>
    </source>
</evidence>
<feature type="transmembrane region" description="Helical" evidence="8">
    <location>
        <begin position="355"/>
        <end position="375"/>
    </location>
</feature>
<comment type="caution">
    <text evidence="10">The sequence shown here is derived from an EMBL/GenBank/DDBJ whole genome shotgun (WGS) entry which is preliminary data.</text>
</comment>
<dbReference type="EMBL" id="PFGC01000020">
    <property type="protein sequence ID" value="PIW37150.1"/>
    <property type="molecule type" value="Genomic_DNA"/>
</dbReference>
<feature type="transmembrane region" description="Helical" evidence="8">
    <location>
        <begin position="92"/>
        <end position="117"/>
    </location>
</feature>
<evidence type="ECO:0000256" key="6">
    <source>
        <dbReference type="ARBA" id="ARBA00022989"/>
    </source>
</evidence>
<dbReference type="PRINTS" id="PR00758">
    <property type="entry name" value="ARSENICPUMP"/>
</dbReference>
<evidence type="ECO:0000313" key="11">
    <source>
        <dbReference type="Proteomes" id="UP000230292"/>
    </source>
</evidence>
<feature type="transmembrane region" description="Helical" evidence="8">
    <location>
        <begin position="129"/>
        <end position="151"/>
    </location>
</feature>
<evidence type="ECO:0000256" key="8">
    <source>
        <dbReference type="SAM" id="Phobius"/>
    </source>
</evidence>
<evidence type="ECO:0000256" key="1">
    <source>
        <dbReference type="ARBA" id="ARBA00004651"/>
    </source>
</evidence>
<dbReference type="GO" id="GO:0015105">
    <property type="term" value="F:arsenite transmembrane transporter activity"/>
    <property type="evidence" value="ECO:0007669"/>
    <property type="project" value="InterPro"/>
</dbReference>
<gene>
    <name evidence="10" type="ORF">COW24_01670</name>
</gene>
<dbReference type="InterPro" id="IPR051475">
    <property type="entry name" value="Diverse_Ion_Transporter"/>
</dbReference>
<dbReference type="PANTHER" id="PTHR43568">
    <property type="entry name" value="P PROTEIN"/>
    <property type="match status" value="1"/>
</dbReference>
<dbReference type="CDD" id="cd01116">
    <property type="entry name" value="P_permease"/>
    <property type="match status" value="1"/>
</dbReference>
<dbReference type="GO" id="GO:0005886">
    <property type="term" value="C:plasma membrane"/>
    <property type="evidence" value="ECO:0007669"/>
    <property type="project" value="UniProtKB-SubCell"/>
</dbReference>
<accession>A0A2M7H4J7</accession>
<feature type="transmembrane region" description="Helical" evidence="8">
    <location>
        <begin position="25"/>
        <end position="42"/>
    </location>
</feature>
<keyword evidence="4" id="KW-1003">Cell membrane</keyword>
<feature type="transmembrane region" description="Helical" evidence="8">
    <location>
        <begin position="303"/>
        <end position="329"/>
    </location>
</feature>
<sequence length="420" mass="45177">MQFALAVFIFVIAYAVIVSERIHQTTIAIAGGVLMVVLGVINQEMAFAAIDWNTIGLLIGMMVIVLITKKTGLFQYVAIRAAKVAKGDPIRIMIYLALLTGFFSALLDNVTTILLIAPVTFVIADNLKINPLPIIIAEIIFSNVGGTATLIGGPPNILIGSAAGLTFVDFLLNLAPIALIISLPSLLIIWLFFRNQLKTTEELKNSIMRFDASTSITDVALLRKSLFVLAVTMIGFLVHASLGLEPATVALFGAGLLLVITNTHPEEVLKEVEWTTIIFFSGLFILVAGIEHVGLIDMMAEKVLHFTAGSMTATTLTILWASAVFSAFIDNIPFVATMIPLVQDLGRSGLDINPLWWALALGGQIGGNATLIGSANNLVAAGLTEKAGYKLGFKEYMIVGSSVTFVCMLISTVYVWLRYL</sequence>
<feature type="transmembrane region" description="Helical" evidence="8">
    <location>
        <begin position="171"/>
        <end position="193"/>
    </location>
</feature>
<comment type="similarity">
    <text evidence="2">Belongs to the CitM (TC 2.A.11) transporter family.</text>
</comment>
<feature type="transmembrane region" description="Helical" evidence="8">
    <location>
        <begin position="274"/>
        <end position="296"/>
    </location>
</feature>
<evidence type="ECO:0000256" key="2">
    <source>
        <dbReference type="ARBA" id="ARBA00009843"/>
    </source>
</evidence>
<dbReference type="InterPro" id="IPR004680">
    <property type="entry name" value="Cit_transptr-like_dom"/>
</dbReference>
<evidence type="ECO:0000256" key="4">
    <source>
        <dbReference type="ARBA" id="ARBA00022475"/>
    </source>
</evidence>
<name>A0A2M7H4J7_9BACT</name>
<proteinExistence type="inferred from homology"/>
<dbReference type="Proteomes" id="UP000230292">
    <property type="component" value="Unassembled WGS sequence"/>
</dbReference>
<feature type="transmembrane region" description="Helical" evidence="8">
    <location>
        <begin position="396"/>
        <end position="417"/>
    </location>
</feature>
<feature type="domain" description="Citrate transporter-like" evidence="9">
    <location>
        <begin position="14"/>
        <end position="362"/>
    </location>
</feature>
<keyword evidence="5 8" id="KW-0812">Transmembrane</keyword>
<reference evidence="10 11" key="1">
    <citation type="submission" date="2017-09" db="EMBL/GenBank/DDBJ databases">
        <title>Depth-based differentiation of microbial function through sediment-hosted aquifers and enrichment of novel symbionts in the deep terrestrial subsurface.</title>
        <authorList>
            <person name="Probst A.J."/>
            <person name="Ladd B."/>
            <person name="Jarett J.K."/>
            <person name="Geller-Mcgrath D.E."/>
            <person name="Sieber C.M."/>
            <person name="Emerson J.B."/>
            <person name="Anantharaman K."/>
            <person name="Thomas B.C."/>
            <person name="Malmstrom R."/>
            <person name="Stieglmeier M."/>
            <person name="Klingl A."/>
            <person name="Woyke T."/>
            <person name="Ryan C.M."/>
            <person name="Banfield J.F."/>
        </authorList>
    </citation>
    <scope>NUCLEOTIDE SEQUENCE [LARGE SCALE GENOMIC DNA]</scope>
    <source>
        <strain evidence="10">CG15_BIG_FIL_POST_REV_8_21_14_020_45_12</strain>
    </source>
</reference>
<keyword evidence="7 8" id="KW-0472">Membrane</keyword>
<comment type="subcellular location">
    <subcellularLocation>
        <location evidence="1">Cell membrane</location>
        <topology evidence="1">Multi-pass membrane protein</topology>
    </subcellularLocation>
</comment>
<protein>
    <recommendedName>
        <fullName evidence="9">Citrate transporter-like domain-containing protein</fullName>
    </recommendedName>
</protein>
<keyword evidence="6 8" id="KW-1133">Transmembrane helix</keyword>
<evidence type="ECO:0000256" key="7">
    <source>
        <dbReference type="ARBA" id="ARBA00023136"/>
    </source>
</evidence>
<dbReference type="InterPro" id="IPR000802">
    <property type="entry name" value="Arsenical_pump_ArsB"/>
</dbReference>
<evidence type="ECO:0000256" key="3">
    <source>
        <dbReference type="ARBA" id="ARBA00022448"/>
    </source>
</evidence>
<organism evidence="10 11">
    <name type="scientific">Candidatus Kerfeldbacteria bacterium CG15_BIG_FIL_POST_REV_8_21_14_020_45_12</name>
    <dbReference type="NCBI Taxonomy" id="2014247"/>
    <lineage>
        <taxon>Bacteria</taxon>
        <taxon>Candidatus Kerfeldiibacteriota</taxon>
    </lineage>
</organism>
<keyword evidence="3" id="KW-0813">Transport</keyword>
<dbReference type="AlphaFoldDB" id="A0A2M7H4J7"/>